<dbReference type="InterPro" id="IPR030931">
    <property type="entry name" value="Group_II_RT_mat"/>
</dbReference>
<dbReference type="SUPFAM" id="SSF56672">
    <property type="entry name" value="DNA/RNA polymerases"/>
    <property type="match status" value="1"/>
</dbReference>
<keyword evidence="2" id="KW-0695">RNA-directed DNA polymerase</keyword>
<dbReference type="InterPro" id="IPR043128">
    <property type="entry name" value="Rev_trsase/Diguanyl_cyclase"/>
</dbReference>
<keyword evidence="2" id="KW-0548">Nucleotidyltransferase</keyword>
<sequence>MAQQLTVPRSEGELRQLQDQMYSISKEKIKNNSRPAFKDLIEIIKCDEVIISAIHRMKSNRGSKTPGVNGRTIDNILQMGYSEVIKMIVHKLDTYKAGKIRRVYIPKPGKTEKRPLGIPNIEDRIIQECIRMVIEPILEAQFFEHNYGFRPMRSSAHALERASHIAKWVNIHWVIEGDISKFFDNVNHRKLLNILWSMGIRDRRLLMIIKEMLKAGIINETEVNEKGTPQGSILSPLLANAYLSKFDEFVTKFYEKKEMKTLKSLRHRFDALKRKGFKQVFLVRYADDWIVFTNSKANAEKMKFRIQKFLKECLNLELSMEKTKITNIKKQPIKFLGFEIKCWRGKGKSGYVTRSKPDINRIKPKVRQILNEIREINAFPTEDEKLIQLHNINSMIRGLIEYYKYATRVNIVFNKFSKMIGWSAYKSLKKWGKAEWVRACDSSNLQIVHSEYTEKLAAIRVRGEKIAITSINMVRWTKIAQKNQDETPYSKEGRFKYLTRMNRRPLKERAMELNIPIDPIIMLSSINGAPKDKFNNFEYYMNRPYAYNRDKGKCRICGIYPSRQNIKIHHITKKLSINEVNKVKNLMTVCKYCYNKIHSQKEINCDSEINKKILKYREMMS</sequence>
<reference evidence="2 3" key="1">
    <citation type="submission" date="2020-04" db="EMBL/GenBank/DDBJ databases">
        <authorList>
            <person name="Doyle D.A."/>
        </authorList>
    </citation>
    <scope>NUCLEOTIDE SEQUENCE [LARGE SCALE GENOMIC DNA]</scope>
    <source>
        <strain evidence="2 3">P21</strain>
    </source>
</reference>
<dbReference type="InterPro" id="IPR000477">
    <property type="entry name" value="RT_dom"/>
</dbReference>
<dbReference type="InterPro" id="IPR043502">
    <property type="entry name" value="DNA/RNA_pol_sf"/>
</dbReference>
<accession>A0A7Y0HRG3</accession>
<evidence type="ECO:0000259" key="1">
    <source>
        <dbReference type="PROSITE" id="PS50878"/>
    </source>
</evidence>
<dbReference type="NCBIfam" id="TIGR04416">
    <property type="entry name" value="group_II_RT_mat"/>
    <property type="match status" value="1"/>
</dbReference>
<organism evidence="2 3">
    <name type="scientific">Clostridium muellerianum</name>
    <dbReference type="NCBI Taxonomy" id="2716538"/>
    <lineage>
        <taxon>Bacteria</taxon>
        <taxon>Bacillati</taxon>
        <taxon>Bacillota</taxon>
        <taxon>Clostridia</taxon>
        <taxon>Eubacteriales</taxon>
        <taxon>Clostridiaceae</taxon>
        <taxon>Clostridium</taxon>
    </lineage>
</organism>
<dbReference type="CDD" id="cd01651">
    <property type="entry name" value="RT_G2_intron"/>
    <property type="match status" value="1"/>
</dbReference>
<evidence type="ECO:0000313" key="3">
    <source>
        <dbReference type="Proteomes" id="UP000537131"/>
    </source>
</evidence>
<feature type="domain" description="Reverse transcriptase" evidence="1">
    <location>
        <begin position="86"/>
        <end position="340"/>
    </location>
</feature>
<gene>
    <name evidence="2" type="primary">ltrA</name>
    <name evidence="2" type="ORF">HBE96_19545</name>
</gene>
<dbReference type="GO" id="GO:0003964">
    <property type="term" value="F:RNA-directed DNA polymerase activity"/>
    <property type="evidence" value="ECO:0007669"/>
    <property type="project" value="UniProtKB-KW"/>
</dbReference>
<dbReference type="RefSeq" id="WP_169299395.1">
    <property type="nucleotide sequence ID" value="NZ_JABBNI010000052.1"/>
</dbReference>
<dbReference type="PROSITE" id="PS50878">
    <property type="entry name" value="RT_POL"/>
    <property type="match status" value="1"/>
</dbReference>
<evidence type="ECO:0000313" key="2">
    <source>
        <dbReference type="EMBL" id="NMM64803.1"/>
    </source>
</evidence>
<comment type="caution">
    <text evidence="2">The sequence shown here is derived from an EMBL/GenBank/DDBJ whole genome shotgun (WGS) entry which is preliminary data.</text>
</comment>
<dbReference type="AlphaFoldDB" id="A0A7Y0HRG3"/>
<dbReference type="Gene3D" id="1.10.30.50">
    <property type="match status" value="1"/>
</dbReference>
<dbReference type="PANTHER" id="PTHR34047:SF8">
    <property type="entry name" value="PROTEIN YKFC"/>
    <property type="match status" value="1"/>
</dbReference>
<name>A0A7Y0HRG3_9CLOT</name>
<dbReference type="InterPro" id="IPR051083">
    <property type="entry name" value="GrpII_Intron_Splice-Mob/Def"/>
</dbReference>
<proteinExistence type="predicted"/>
<keyword evidence="3" id="KW-1185">Reference proteome</keyword>
<dbReference type="EMBL" id="JABBNI010000052">
    <property type="protein sequence ID" value="NMM64803.1"/>
    <property type="molecule type" value="Genomic_DNA"/>
</dbReference>
<keyword evidence="2" id="KW-0808">Transferase</keyword>
<dbReference type="InterPro" id="IPR003615">
    <property type="entry name" value="HNH_nuc"/>
</dbReference>
<dbReference type="Gene3D" id="3.30.70.270">
    <property type="match status" value="1"/>
</dbReference>
<dbReference type="Pfam" id="PF00078">
    <property type="entry name" value="RVT_1"/>
    <property type="match status" value="1"/>
</dbReference>
<protein>
    <submittedName>
        <fullName evidence="2">Group II intron reverse transcriptase/maturase</fullName>
        <ecNumber evidence="2">2.7.7.49</ecNumber>
    </submittedName>
</protein>
<dbReference type="CDD" id="cd00085">
    <property type="entry name" value="HNHc"/>
    <property type="match status" value="1"/>
</dbReference>
<dbReference type="EC" id="2.7.7.49" evidence="2"/>
<reference evidence="2 3" key="2">
    <citation type="submission" date="2020-06" db="EMBL/GenBank/DDBJ databases">
        <title>Complete Genome Sequence of Clostridium muelleri sp. nov. P21T, an Acid-Alcohol Producing Acetogen Isolated from Old Hay.</title>
        <authorList>
            <person name="Duncan K.E."/>
            <person name="Tanner R.S."/>
        </authorList>
    </citation>
    <scope>NUCLEOTIDE SEQUENCE [LARGE SCALE GENOMIC DNA]</scope>
    <source>
        <strain evidence="2 3">P21</strain>
    </source>
</reference>
<dbReference type="Proteomes" id="UP000537131">
    <property type="component" value="Unassembled WGS sequence"/>
</dbReference>
<dbReference type="PANTHER" id="PTHR34047">
    <property type="entry name" value="NUCLEAR INTRON MATURASE 1, MITOCHONDRIAL-RELATED"/>
    <property type="match status" value="1"/>
</dbReference>